<reference evidence="2" key="1">
    <citation type="submission" date="2020-02" db="EMBL/GenBank/DDBJ databases">
        <authorList>
            <person name="Meier V. D."/>
        </authorList>
    </citation>
    <scope>NUCLEOTIDE SEQUENCE</scope>
    <source>
        <strain evidence="2">AVDCRST_MAG67</strain>
    </source>
</reference>
<evidence type="ECO:0000256" key="1">
    <source>
        <dbReference type="SAM" id="MobiDB-lite"/>
    </source>
</evidence>
<feature type="region of interest" description="Disordered" evidence="1">
    <location>
        <begin position="26"/>
        <end position="69"/>
    </location>
</feature>
<protein>
    <submittedName>
        <fullName evidence="2">Uncharacterized protein</fullName>
    </submittedName>
</protein>
<evidence type="ECO:0000313" key="2">
    <source>
        <dbReference type="EMBL" id="CAA9498289.1"/>
    </source>
</evidence>
<dbReference type="AlphaFoldDB" id="A0A6J4SMZ4"/>
<gene>
    <name evidence="2" type="ORF">AVDCRST_MAG67-1685</name>
</gene>
<dbReference type="EMBL" id="CADCVQ010000074">
    <property type="protein sequence ID" value="CAA9498289.1"/>
    <property type="molecule type" value="Genomic_DNA"/>
</dbReference>
<sequence length="92" mass="9733">MRPPLAGKRAAARRLGAQVRRRLEPVQRVLPVRRPGVEAPEQQPPPSGAPGQVAAVAGAQPQEPTPDDAAARIDAARERLRASIAPPDEPEA</sequence>
<feature type="compositionally biased region" description="Low complexity" evidence="1">
    <location>
        <begin position="49"/>
        <end position="62"/>
    </location>
</feature>
<name>A0A6J4SMZ4_9ACTN</name>
<organism evidence="2">
    <name type="scientific">uncultured Solirubrobacteraceae bacterium</name>
    <dbReference type="NCBI Taxonomy" id="1162706"/>
    <lineage>
        <taxon>Bacteria</taxon>
        <taxon>Bacillati</taxon>
        <taxon>Actinomycetota</taxon>
        <taxon>Thermoleophilia</taxon>
        <taxon>Solirubrobacterales</taxon>
        <taxon>Solirubrobacteraceae</taxon>
        <taxon>environmental samples</taxon>
    </lineage>
</organism>
<accession>A0A6J4SMZ4</accession>
<proteinExistence type="predicted"/>